<dbReference type="Pfam" id="PF04551">
    <property type="entry name" value="GcpE"/>
    <property type="match status" value="1"/>
</dbReference>
<sequence length="416" mass="45020">MPEIYRRKTVTTTIGRIRVGSDAPVVVQSMTNTDTADIPGTIQQVAALAAAGSELVRVTVNNDEAAMAVPAIVDGLAKLGIDVPIIGDFHYNGHLLLKKYPECARALAKYRINPGNVSIGRKDDDNFRTMIECAVENQKPVRIGVNWGSLDQALLTRMMDENSRLAEPLDARDVMMEAMVVSALDSAAAAERYGLRHDQIILSAKVSGVRDLIDVYGVLASRCDYPLHLGLTEAGMGMKGIVASAAGLAPLLLQGIGDTIRVSLTPKPGGDRSEEVQTAQQILQSLSIRSFTPQVTACPGCGRTTSTFFQELAQQIQGYLRDTMPQWRERYAGVEELKVAVMGCIVNGPGESKHANIGISLPGTAEEPKAPVYIDGRLAVTLRGETIIPDFKRILNEYVDHRYGHSPAEQQLVEVS</sequence>
<dbReference type="HAMAP" id="MF_00159">
    <property type="entry name" value="IspG"/>
    <property type="match status" value="1"/>
</dbReference>
<feature type="binding site" evidence="7">
    <location>
        <position position="351"/>
    </location>
    <ligand>
        <name>[4Fe-4S] cluster</name>
        <dbReference type="ChEBI" id="CHEBI:49883"/>
    </ligand>
</feature>
<dbReference type="PANTHER" id="PTHR30454:SF0">
    <property type="entry name" value="4-HYDROXY-3-METHYLBUT-2-EN-1-YL DIPHOSPHATE SYNTHASE (FERREDOXIN), CHLOROPLASTIC"/>
    <property type="match status" value="1"/>
</dbReference>
<evidence type="ECO:0000256" key="1">
    <source>
        <dbReference type="ARBA" id="ARBA00022485"/>
    </source>
</evidence>
<dbReference type="Gene3D" id="3.30.413.10">
    <property type="entry name" value="Sulfite Reductase Hemoprotein, domain 1"/>
    <property type="match status" value="1"/>
</dbReference>
<dbReference type="GO" id="GO:0046429">
    <property type="term" value="F:4-hydroxy-3-methylbut-2-en-1-yl diphosphate synthase activity (ferredoxin)"/>
    <property type="evidence" value="ECO:0007669"/>
    <property type="project" value="UniProtKB-UniRule"/>
</dbReference>
<dbReference type="PANTHER" id="PTHR30454">
    <property type="entry name" value="4-HYDROXY-3-METHYLBUT-2-EN-1-YL DIPHOSPHATE SYNTHASE"/>
    <property type="match status" value="1"/>
</dbReference>
<feature type="binding site" evidence="7">
    <location>
        <position position="344"/>
    </location>
    <ligand>
        <name>[4Fe-4S] cluster</name>
        <dbReference type="ChEBI" id="CHEBI:49883"/>
    </ligand>
</feature>
<dbReference type="GO" id="GO:0141197">
    <property type="term" value="F:4-hydroxy-3-methylbut-2-enyl-diphosphate synthase activity (flavodoxin)"/>
    <property type="evidence" value="ECO:0007669"/>
    <property type="project" value="UniProtKB-EC"/>
</dbReference>
<dbReference type="AlphaFoldDB" id="A0A2Z5G794"/>
<feature type="binding site" evidence="7">
    <location>
        <position position="301"/>
    </location>
    <ligand>
        <name>[4Fe-4S] cluster</name>
        <dbReference type="ChEBI" id="CHEBI:49883"/>
    </ligand>
</feature>
<organism evidence="10 11">
    <name type="scientific">Acidisarcina polymorpha</name>
    <dbReference type="NCBI Taxonomy" id="2211140"/>
    <lineage>
        <taxon>Bacteria</taxon>
        <taxon>Pseudomonadati</taxon>
        <taxon>Acidobacteriota</taxon>
        <taxon>Terriglobia</taxon>
        <taxon>Terriglobales</taxon>
        <taxon>Acidobacteriaceae</taxon>
        <taxon>Acidisarcina</taxon>
    </lineage>
</organism>
<dbReference type="UniPathway" id="UPA00056">
    <property type="reaction ID" value="UER00096"/>
</dbReference>
<dbReference type="InterPro" id="IPR045854">
    <property type="entry name" value="NO2/SO3_Rdtase_4Fe4S_sf"/>
</dbReference>
<dbReference type="Gene3D" id="3.20.20.20">
    <property type="entry name" value="Dihydropteroate synthase-like"/>
    <property type="match status" value="1"/>
</dbReference>
<evidence type="ECO:0000256" key="7">
    <source>
        <dbReference type="HAMAP-Rule" id="MF_00159"/>
    </source>
</evidence>
<evidence type="ECO:0000313" key="10">
    <source>
        <dbReference type="EMBL" id="AXC14677.1"/>
    </source>
</evidence>
<name>A0A2Z5G794_9BACT</name>
<keyword evidence="2 7" id="KW-0479">Metal-binding</keyword>
<dbReference type="PIRSF" id="PIRSF004640">
    <property type="entry name" value="IspG"/>
    <property type="match status" value="1"/>
</dbReference>
<comment type="cofactor">
    <cofactor evidence="7">
        <name>[4Fe-4S] cluster</name>
        <dbReference type="ChEBI" id="CHEBI:49883"/>
    </cofactor>
    <text evidence="7">Binds 1 [4Fe-4S] cluster.</text>
</comment>
<evidence type="ECO:0000259" key="8">
    <source>
        <dbReference type="Pfam" id="PF04551"/>
    </source>
</evidence>
<dbReference type="OrthoDB" id="9803214at2"/>
<keyword evidence="5 7" id="KW-0411">Iron-sulfur</keyword>
<feature type="binding site" evidence="7">
    <location>
        <position position="298"/>
    </location>
    <ligand>
        <name>[4Fe-4S] cluster</name>
        <dbReference type="ChEBI" id="CHEBI:49883"/>
    </ligand>
</feature>
<dbReference type="InterPro" id="IPR004588">
    <property type="entry name" value="IspG_bac-typ"/>
</dbReference>
<dbReference type="InterPro" id="IPR058578">
    <property type="entry name" value="IspG_TIM"/>
</dbReference>
<evidence type="ECO:0000256" key="2">
    <source>
        <dbReference type="ARBA" id="ARBA00022723"/>
    </source>
</evidence>
<keyword evidence="6 7" id="KW-0414">Isoprene biosynthesis</keyword>
<evidence type="ECO:0000259" key="9">
    <source>
        <dbReference type="Pfam" id="PF26540"/>
    </source>
</evidence>
<dbReference type="Pfam" id="PF26540">
    <property type="entry name" value="GcpE_C"/>
    <property type="match status" value="1"/>
</dbReference>
<dbReference type="Proteomes" id="UP000253606">
    <property type="component" value="Chromosome"/>
</dbReference>
<evidence type="ECO:0000313" key="11">
    <source>
        <dbReference type="Proteomes" id="UP000253606"/>
    </source>
</evidence>
<keyword evidence="4 7" id="KW-0408">Iron</keyword>
<gene>
    <name evidence="7" type="primary">ispG</name>
    <name evidence="10" type="ORF">ACPOL_5429</name>
</gene>
<keyword evidence="1 7" id="KW-0004">4Fe-4S</keyword>
<dbReference type="EC" id="1.17.7.3" evidence="7"/>
<dbReference type="GO" id="GO:0005506">
    <property type="term" value="F:iron ion binding"/>
    <property type="evidence" value="ECO:0007669"/>
    <property type="project" value="InterPro"/>
</dbReference>
<evidence type="ECO:0000256" key="4">
    <source>
        <dbReference type="ARBA" id="ARBA00023004"/>
    </source>
</evidence>
<dbReference type="NCBIfam" id="NF001540">
    <property type="entry name" value="PRK00366.1"/>
    <property type="match status" value="1"/>
</dbReference>
<feature type="domain" description="IspG C-terminal" evidence="9">
    <location>
        <begin position="295"/>
        <end position="396"/>
    </location>
</feature>
<comment type="catalytic activity">
    <reaction evidence="7">
        <text>(2E)-4-hydroxy-3-methylbut-2-enyl diphosphate + oxidized [flavodoxin] + H2O + 2 H(+) = 2-C-methyl-D-erythritol 2,4-cyclic diphosphate + reduced [flavodoxin]</text>
        <dbReference type="Rhea" id="RHEA:43604"/>
        <dbReference type="Rhea" id="RHEA-COMP:10622"/>
        <dbReference type="Rhea" id="RHEA-COMP:10623"/>
        <dbReference type="ChEBI" id="CHEBI:15377"/>
        <dbReference type="ChEBI" id="CHEBI:15378"/>
        <dbReference type="ChEBI" id="CHEBI:57618"/>
        <dbReference type="ChEBI" id="CHEBI:58210"/>
        <dbReference type="ChEBI" id="CHEBI:58483"/>
        <dbReference type="ChEBI" id="CHEBI:128753"/>
        <dbReference type="EC" id="1.17.7.3"/>
    </reaction>
</comment>
<dbReference type="GO" id="GO:0019288">
    <property type="term" value="P:isopentenyl diphosphate biosynthetic process, methylerythritol 4-phosphate pathway"/>
    <property type="evidence" value="ECO:0007669"/>
    <property type="project" value="UniProtKB-UniRule"/>
</dbReference>
<evidence type="ECO:0000256" key="6">
    <source>
        <dbReference type="ARBA" id="ARBA00023229"/>
    </source>
</evidence>
<keyword evidence="11" id="KW-1185">Reference proteome</keyword>
<protein>
    <recommendedName>
        <fullName evidence="7">4-hydroxy-3-methylbut-2-en-1-yl diphosphate synthase (flavodoxin)</fullName>
        <ecNumber evidence="7">1.17.7.3</ecNumber>
    </recommendedName>
    <alternativeName>
        <fullName evidence="7">1-hydroxy-2-methyl-2-(E)-butenyl 4-diphosphate synthase</fullName>
    </alternativeName>
</protein>
<proteinExistence type="inferred from homology"/>
<dbReference type="RefSeq" id="WP_114209402.1">
    <property type="nucleotide sequence ID" value="NZ_CP030840.1"/>
</dbReference>
<dbReference type="GO" id="GO:0016114">
    <property type="term" value="P:terpenoid biosynthetic process"/>
    <property type="evidence" value="ECO:0007669"/>
    <property type="project" value="InterPro"/>
</dbReference>
<reference evidence="10 11" key="1">
    <citation type="journal article" date="2018" name="Front. Microbiol.">
        <title>Hydrolytic Capabilities as a Key to Environmental Success: Chitinolytic and Cellulolytic Acidobacteria From Acidic Sub-arctic Soils and Boreal Peatlands.</title>
        <authorList>
            <person name="Belova S.E."/>
            <person name="Ravin N.V."/>
            <person name="Pankratov T.A."/>
            <person name="Rakitin A.L."/>
            <person name="Ivanova A.A."/>
            <person name="Beletsky A.V."/>
            <person name="Mardanov A.V."/>
            <person name="Sinninghe Damste J.S."/>
            <person name="Dedysh S.N."/>
        </authorList>
    </citation>
    <scope>NUCLEOTIDE SEQUENCE [LARGE SCALE GENOMIC DNA]</scope>
    <source>
        <strain evidence="10 11">SBC82</strain>
    </source>
</reference>
<comment type="similarity">
    <text evidence="7">Belongs to the IspG family.</text>
</comment>
<dbReference type="NCBIfam" id="TIGR00612">
    <property type="entry name" value="ispG_gcpE"/>
    <property type="match status" value="1"/>
</dbReference>
<dbReference type="KEGG" id="abas:ACPOL_5429"/>
<dbReference type="GO" id="GO:0051539">
    <property type="term" value="F:4 iron, 4 sulfur cluster binding"/>
    <property type="evidence" value="ECO:0007669"/>
    <property type="project" value="UniProtKB-UniRule"/>
</dbReference>
<keyword evidence="3 7" id="KW-0560">Oxidoreductase</keyword>
<feature type="domain" description="IspG TIM-barrel" evidence="8">
    <location>
        <begin position="11"/>
        <end position="279"/>
    </location>
</feature>
<comment type="function">
    <text evidence="7">Converts 2C-methyl-D-erythritol 2,4-cyclodiphosphate (ME-2,4cPP) into 1-hydroxy-2-methyl-2-(E)-butenyl 4-diphosphate.</text>
</comment>
<dbReference type="InterPro" id="IPR016425">
    <property type="entry name" value="IspG_bac"/>
</dbReference>
<dbReference type="InterPro" id="IPR058579">
    <property type="entry name" value="IspG_C"/>
</dbReference>
<evidence type="ECO:0000256" key="3">
    <source>
        <dbReference type="ARBA" id="ARBA00023002"/>
    </source>
</evidence>
<comment type="pathway">
    <text evidence="7">Isoprenoid biosynthesis; isopentenyl diphosphate biosynthesis via DXP pathway; isopentenyl diphosphate from 1-deoxy-D-xylulose 5-phosphate: step 5/6.</text>
</comment>
<dbReference type="FunFam" id="3.30.413.10:FF:000012">
    <property type="entry name" value="4-hydroxy-3-methylbut-2-en-1-yl diphosphate synthase (flavodoxin)"/>
    <property type="match status" value="1"/>
</dbReference>
<evidence type="ECO:0000256" key="5">
    <source>
        <dbReference type="ARBA" id="ARBA00023014"/>
    </source>
</evidence>
<dbReference type="EMBL" id="CP030840">
    <property type="protein sequence ID" value="AXC14677.1"/>
    <property type="molecule type" value="Genomic_DNA"/>
</dbReference>
<accession>A0A2Z5G794</accession>
<dbReference type="InterPro" id="IPR011005">
    <property type="entry name" value="Dihydropteroate_synth-like_sf"/>
</dbReference>